<feature type="chain" id="PRO_5034896700" evidence="3">
    <location>
        <begin position="29"/>
        <end position="387"/>
    </location>
</feature>
<comment type="caution">
    <text evidence="4">The sequence shown here is derived from an EMBL/GenBank/DDBJ whole genome shotgun (WGS) entry which is preliminary data.</text>
</comment>
<keyword evidence="2" id="KW-0812">Transmembrane</keyword>
<dbReference type="EMBL" id="CAJPDR010000012">
    <property type="protein sequence ID" value="CAF9905642.1"/>
    <property type="molecule type" value="Genomic_DNA"/>
</dbReference>
<feature type="compositionally biased region" description="Polar residues" evidence="1">
    <location>
        <begin position="314"/>
        <end position="325"/>
    </location>
</feature>
<feature type="region of interest" description="Disordered" evidence="1">
    <location>
        <begin position="286"/>
        <end position="334"/>
    </location>
</feature>
<dbReference type="OrthoDB" id="5338512at2759"/>
<accession>A0A8H3EKD8</accession>
<evidence type="ECO:0000313" key="4">
    <source>
        <dbReference type="EMBL" id="CAF9905642.1"/>
    </source>
</evidence>
<sequence length="387" mass="40402">MGRMTFPKLAAACLVSTIVPSVTTLSAAEQIAQAVGLLPRDITCALSGFVPCNQDGLPDDFCCPTSTVCIPFNNKKSAICCPTGRNCDIITTISCDITQQNATLHPASQLYSTDLSGTLASCNGDMCCPNGYNCQGGQCYVATSSTGTSTSSTTSTSSSSTSSQMTTSLSSSASGTLSPTSTSATTTAIPISSSPATTKGSVPLAHCPQFTPAGTAVGFFSGLAIGVLLTVGFLCCFGHRRHNEPSSPISPDFSHIRASISDPIYKSEGMDAVRADFLRKQSKSRKSLRSMFSRSSTMRSRNAPVDGIGRSIPNVPQTPVNQRSPSPRIKHEPSMESIKIYSPENGGLGRPGTQLADMLNEVGWDPTEPYLGSPGRVDPRSRGLAGG</sequence>
<protein>
    <submittedName>
        <fullName evidence="4">Uncharacterized protein</fullName>
    </submittedName>
</protein>
<proteinExistence type="predicted"/>
<evidence type="ECO:0000256" key="1">
    <source>
        <dbReference type="SAM" id="MobiDB-lite"/>
    </source>
</evidence>
<name>A0A8H3EKD8_9LECA</name>
<keyword evidence="3" id="KW-0732">Signal</keyword>
<feature type="compositionally biased region" description="Low complexity" evidence="1">
    <location>
        <begin position="289"/>
        <end position="301"/>
    </location>
</feature>
<feature type="signal peptide" evidence="3">
    <location>
        <begin position="1"/>
        <end position="28"/>
    </location>
</feature>
<evidence type="ECO:0000256" key="2">
    <source>
        <dbReference type="SAM" id="Phobius"/>
    </source>
</evidence>
<dbReference type="Proteomes" id="UP000664203">
    <property type="component" value="Unassembled WGS sequence"/>
</dbReference>
<gene>
    <name evidence="4" type="ORF">ALECFALPRED_001066</name>
</gene>
<keyword evidence="2" id="KW-1133">Transmembrane helix</keyword>
<feature type="transmembrane region" description="Helical" evidence="2">
    <location>
        <begin position="216"/>
        <end position="237"/>
    </location>
</feature>
<evidence type="ECO:0000256" key="3">
    <source>
        <dbReference type="SAM" id="SignalP"/>
    </source>
</evidence>
<reference evidence="4" key="1">
    <citation type="submission" date="2021-03" db="EMBL/GenBank/DDBJ databases">
        <authorList>
            <person name="Tagirdzhanova G."/>
        </authorList>
    </citation>
    <scope>NUCLEOTIDE SEQUENCE</scope>
</reference>
<organism evidence="4 5">
    <name type="scientific">Alectoria fallacina</name>
    <dbReference type="NCBI Taxonomy" id="1903189"/>
    <lineage>
        <taxon>Eukaryota</taxon>
        <taxon>Fungi</taxon>
        <taxon>Dikarya</taxon>
        <taxon>Ascomycota</taxon>
        <taxon>Pezizomycotina</taxon>
        <taxon>Lecanoromycetes</taxon>
        <taxon>OSLEUM clade</taxon>
        <taxon>Lecanoromycetidae</taxon>
        <taxon>Lecanorales</taxon>
        <taxon>Lecanorineae</taxon>
        <taxon>Parmeliaceae</taxon>
        <taxon>Alectoria</taxon>
    </lineage>
</organism>
<keyword evidence="5" id="KW-1185">Reference proteome</keyword>
<feature type="region of interest" description="Disordered" evidence="1">
    <location>
        <begin position="364"/>
        <end position="387"/>
    </location>
</feature>
<keyword evidence="2" id="KW-0472">Membrane</keyword>
<evidence type="ECO:0000313" key="5">
    <source>
        <dbReference type="Proteomes" id="UP000664203"/>
    </source>
</evidence>
<feature type="region of interest" description="Disordered" evidence="1">
    <location>
        <begin position="151"/>
        <end position="192"/>
    </location>
</feature>
<dbReference type="AlphaFoldDB" id="A0A8H3EKD8"/>